<dbReference type="InterPro" id="IPR037480">
    <property type="entry name" value="YihR-like"/>
</dbReference>
<dbReference type="EMBL" id="BOMG01000110">
    <property type="protein sequence ID" value="GID60565.1"/>
    <property type="molecule type" value="Genomic_DNA"/>
</dbReference>
<dbReference type="InterPro" id="IPR008183">
    <property type="entry name" value="Aldose_1/G6P_1-epimerase"/>
</dbReference>
<keyword evidence="2" id="KW-1185">Reference proteome</keyword>
<comment type="caution">
    <text evidence="1">The sequence shown here is derived from an EMBL/GenBank/DDBJ whole genome shotgun (WGS) entry which is preliminary data.</text>
</comment>
<proteinExistence type="predicted"/>
<evidence type="ECO:0000313" key="1">
    <source>
        <dbReference type="EMBL" id="GID60565.1"/>
    </source>
</evidence>
<dbReference type="Proteomes" id="UP000612282">
    <property type="component" value="Unassembled WGS sequence"/>
</dbReference>
<dbReference type="SUPFAM" id="SSF74650">
    <property type="entry name" value="Galactose mutarotase-like"/>
    <property type="match status" value="1"/>
</dbReference>
<dbReference type="Gene3D" id="2.70.98.10">
    <property type="match status" value="1"/>
</dbReference>
<protein>
    <submittedName>
        <fullName evidence="1">Aldose 1-epimerase</fullName>
    </submittedName>
</protein>
<gene>
    <name evidence="1" type="primary">galM</name>
    <name evidence="1" type="ORF">Aco03nite_089690</name>
</gene>
<dbReference type="InterPro" id="IPR014718">
    <property type="entry name" value="GH-type_carb-bd"/>
</dbReference>
<accession>A0ABQ3XPX5</accession>
<sequence>MADSVVGMSAESAAKSGVQWSIEADGHRAVLVEVGGTLRSYSVDGVDIVDGFGTDEFSPGSAGQILAPWPNRIRDGKYEFEGTAYQLALTEAARSNAIHGLVNWARWRLVSQAADAVTLEFDLPAQPGYPWSLTLRSHWSVSAAGLKCEQEVVNTAESNAPWGYSAHPYLQVPGVTVDDTVLHVPAKSRVLLDSRLLPIGAQKIADTEFDFSEPRRIGDLVLDAAFGDIDFDADGVSTLTLSGGERAVTVWADDKFRYWQVFTADTLHGERHRRSIAVEPMTCPPDSFRTGRDLIVLAPGQTWTASWGIRY</sequence>
<organism evidence="1 2">
    <name type="scientific">Actinoplanes couchii</name>
    <dbReference type="NCBI Taxonomy" id="403638"/>
    <lineage>
        <taxon>Bacteria</taxon>
        <taxon>Bacillati</taxon>
        <taxon>Actinomycetota</taxon>
        <taxon>Actinomycetes</taxon>
        <taxon>Micromonosporales</taxon>
        <taxon>Micromonosporaceae</taxon>
        <taxon>Actinoplanes</taxon>
    </lineage>
</organism>
<dbReference type="PANTHER" id="PTHR10091">
    <property type="entry name" value="ALDOSE-1-EPIMERASE"/>
    <property type="match status" value="1"/>
</dbReference>
<dbReference type="PANTHER" id="PTHR10091:SF0">
    <property type="entry name" value="GALACTOSE MUTAROTASE"/>
    <property type="match status" value="1"/>
</dbReference>
<dbReference type="Pfam" id="PF01263">
    <property type="entry name" value="Aldose_epim"/>
    <property type="match status" value="1"/>
</dbReference>
<dbReference type="InterPro" id="IPR011013">
    <property type="entry name" value="Gal_mutarotase_sf_dom"/>
</dbReference>
<name>A0ABQ3XPX5_9ACTN</name>
<reference evidence="1 2" key="1">
    <citation type="submission" date="2021-01" db="EMBL/GenBank/DDBJ databases">
        <title>Whole genome shotgun sequence of Actinoplanes couchii NBRC 106145.</title>
        <authorList>
            <person name="Komaki H."/>
            <person name="Tamura T."/>
        </authorList>
    </citation>
    <scope>NUCLEOTIDE SEQUENCE [LARGE SCALE GENOMIC DNA]</scope>
    <source>
        <strain evidence="1 2">NBRC 106145</strain>
    </source>
</reference>
<evidence type="ECO:0000313" key="2">
    <source>
        <dbReference type="Proteomes" id="UP000612282"/>
    </source>
</evidence>
<dbReference type="CDD" id="cd09022">
    <property type="entry name" value="Aldose_epim_Ec_YihR"/>
    <property type="match status" value="1"/>
</dbReference>